<proteinExistence type="predicted"/>
<feature type="compositionally biased region" description="Polar residues" evidence="1">
    <location>
        <begin position="155"/>
        <end position="168"/>
    </location>
</feature>
<sequence>MASSSNAWATALSIQDLAKGAKATADLAGLEFALDTSFLSREALLQAIQATTAPSPLLAVKKELVKDSQQLPPLLAQPVLTTGPEVTQLEQESFAHAVAAPETAAQEFGVDESQDPNSRITGQPNTTPLSAPAPAPAAVADTAEDDDEEEDQEGDQSSSKETNKQYSSGGPEREWLEMALLEALQAVGAEASFKVKVSQIRERMHLKESESIGEWLTEERMGKSGEYGKKWKYDNSVKEYFVETSTKQTIKHSELMKRVETMDCGDAQLHSDHDNVAGSCSGSMNLGCCQETDAADFPTTVEQLCLVDDTNAEPKPEQTPETRDLSLMKDLDNIDETFQFTFRELAKVKAELVVCQSETMTPECMAKVSYAQDLIKKPCADLIAMESRVLVLLEIKKGLKRGGPSDAAQRLAWSYANGVARIHGGIT</sequence>
<reference evidence="2 3" key="1">
    <citation type="submission" date="2016-02" db="EMBL/GenBank/DDBJ databases">
        <title>Genome analysis of coral dinoflagellate symbionts highlights evolutionary adaptations to a symbiotic lifestyle.</title>
        <authorList>
            <person name="Aranda M."/>
            <person name="Li Y."/>
            <person name="Liew Y.J."/>
            <person name="Baumgarten S."/>
            <person name="Simakov O."/>
            <person name="Wilson M."/>
            <person name="Piel J."/>
            <person name="Ashoor H."/>
            <person name="Bougouffa S."/>
            <person name="Bajic V.B."/>
            <person name="Ryu T."/>
            <person name="Ravasi T."/>
            <person name="Bayer T."/>
            <person name="Micklem G."/>
            <person name="Kim H."/>
            <person name="Bhak J."/>
            <person name="Lajeunesse T.C."/>
            <person name="Voolstra C.R."/>
        </authorList>
    </citation>
    <scope>NUCLEOTIDE SEQUENCE [LARGE SCALE GENOMIC DNA]</scope>
    <source>
        <strain evidence="2 3">CCMP2467</strain>
    </source>
</reference>
<gene>
    <name evidence="2" type="ORF">AK812_SmicGene11445</name>
</gene>
<dbReference type="Proteomes" id="UP000186817">
    <property type="component" value="Unassembled WGS sequence"/>
</dbReference>
<evidence type="ECO:0000313" key="3">
    <source>
        <dbReference type="Proteomes" id="UP000186817"/>
    </source>
</evidence>
<evidence type="ECO:0000256" key="1">
    <source>
        <dbReference type="SAM" id="MobiDB-lite"/>
    </source>
</evidence>
<comment type="caution">
    <text evidence="2">The sequence shown here is derived from an EMBL/GenBank/DDBJ whole genome shotgun (WGS) entry which is preliminary data.</text>
</comment>
<feature type="compositionally biased region" description="Polar residues" evidence="1">
    <location>
        <begin position="115"/>
        <end position="129"/>
    </location>
</feature>
<keyword evidence="3" id="KW-1185">Reference proteome</keyword>
<dbReference type="OrthoDB" id="446401at2759"/>
<dbReference type="EMBL" id="LSRX01000187">
    <property type="protein sequence ID" value="OLQ05365.1"/>
    <property type="molecule type" value="Genomic_DNA"/>
</dbReference>
<evidence type="ECO:0000313" key="2">
    <source>
        <dbReference type="EMBL" id="OLQ05365.1"/>
    </source>
</evidence>
<feature type="compositionally biased region" description="Acidic residues" evidence="1">
    <location>
        <begin position="142"/>
        <end position="154"/>
    </location>
</feature>
<name>A0A1Q9ED46_SYMMI</name>
<protein>
    <submittedName>
        <fullName evidence="2">Uncharacterized protein</fullName>
    </submittedName>
</protein>
<accession>A0A1Q9ED46</accession>
<organism evidence="2 3">
    <name type="scientific">Symbiodinium microadriaticum</name>
    <name type="common">Dinoflagellate</name>
    <name type="synonym">Zooxanthella microadriatica</name>
    <dbReference type="NCBI Taxonomy" id="2951"/>
    <lineage>
        <taxon>Eukaryota</taxon>
        <taxon>Sar</taxon>
        <taxon>Alveolata</taxon>
        <taxon>Dinophyceae</taxon>
        <taxon>Suessiales</taxon>
        <taxon>Symbiodiniaceae</taxon>
        <taxon>Symbiodinium</taxon>
    </lineage>
</organism>
<feature type="region of interest" description="Disordered" evidence="1">
    <location>
        <begin position="107"/>
        <end position="170"/>
    </location>
</feature>
<dbReference type="AlphaFoldDB" id="A0A1Q9ED46"/>